<dbReference type="Pfam" id="PF02086">
    <property type="entry name" value="MethyltransfD12"/>
    <property type="match status" value="1"/>
</dbReference>
<dbReference type="GO" id="GO:0009307">
    <property type="term" value="P:DNA restriction-modification system"/>
    <property type="evidence" value="ECO:0007669"/>
    <property type="project" value="InterPro"/>
</dbReference>
<protein>
    <recommendedName>
        <fullName evidence="2">site-specific DNA-methyltransferase (adenine-specific)</fullName>
        <ecNumber evidence="2">2.1.1.72</ecNumber>
    </recommendedName>
</protein>
<dbReference type="GO" id="GO:0032259">
    <property type="term" value="P:methylation"/>
    <property type="evidence" value="ECO:0007669"/>
    <property type="project" value="UniProtKB-KW"/>
</dbReference>
<organism evidence="7">
    <name type="scientific">marine metagenome</name>
    <dbReference type="NCBI Taxonomy" id="408172"/>
    <lineage>
        <taxon>unclassified sequences</taxon>
        <taxon>metagenomes</taxon>
        <taxon>ecological metagenomes</taxon>
    </lineage>
</organism>
<comment type="catalytic activity">
    <reaction evidence="6">
        <text>a 2'-deoxyadenosine in DNA + S-adenosyl-L-methionine = an N(6)-methyl-2'-deoxyadenosine in DNA + S-adenosyl-L-homocysteine + H(+)</text>
        <dbReference type="Rhea" id="RHEA:15197"/>
        <dbReference type="Rhea" id="RHEA-COMP:12418"/>
        <dbReference type="Rhea" id="RHEA-COMP:12419"/>
        <dbReference type="ChEBI" id="CHEBI:15378"/>
        <dbReference type="ChEBI" id="CHEBI:57856"/>
        <dbReference type="ChEBI" id="CHEBI:59789"/>
        <dbReference type="ChEBI" id="CHEBI:90615"/>
        <dbReference type="ChEBI" id="CHEBI:90616"/>
        <dbReference type="EC" id="2.1.1.72"/>
    </reaction>
</comment>
<dbReference type="GO" id="GO:0043565">
    <property type="term" value="F:sequence-specific DNA binding"/>
    <property type="evidence" value="ECO:0007669"/>
    <property type="project" value="TreeGrafter"/>
</dbReference>
<dbReference type="PIRSF" id="PIRSF000398">
    <property type="entry name" value="M_m6A_EcoRV"/>
    <property type="match status" value="1"/>
</dbReference>
<keyword evidence="5" id="KW-0949">S-adenosyl-L-methionine</keyword>
<dbReference type="EMBL" id="UINC01002029">
    <property type="protein sequence ID" value="SUZ92079.1"/>
    <property type="molecule type" value="Genomic_DNA"/>
</dbReference>
<dbReference type="GO" id="GO:0009007">
    <property type="term" value="F:site-specific DNA-methyltransferase (adenine-specific) activity"/>
    <property type="evidence" value="ECO:0007669"/>
    <property type="project" value="UniProtKB-EC"/>
</dbReference>
<dbReference type="Gene3D" id="1.10.1020.10">
    <property type="entry name" value="Adenine-specific Methyltransferase, Domain 2"/>
    <property type="match status" value="1"/>
</dbReference>
<dbReference type="EC" id="2.1.1.72" evidence="2"/>
<evidence type="ECO:0000256" key="2">
    <source>
        <dbReference type="ARBA" id="ARBA00011900"/>
    </source>
</evidence>
<evidence type="ECO:0000256" key="6">
    <source>
        <dbReference type="ARBA" id="ARBA00047942"/>
    </source>
</evidence>
<evidence type="ECO:0000256" key="5">
    <source>
        <dbReference type="ARBA" id="ARBA00022691"/>
    </source>
</evidence>
<keyword evidence="4" id="KW-0808">Transferase</keyword>
<dbReference type="InterPro" id="IPR012263">
    <property type="entry name" value="M_m6A_EcoRV"/>
</dbReference>
<dbReference type="SUPFAM" id="SSF53335">
    <property type="entry name" value="S-adenosyl-L-methionine-dependent methyltransferases"/>
    <property type="match status" value="1"/>
</dbReference>
<dbReference type="PROSITE" id="PS00092">
    <property type="entry name" value="N6_MTASE"/>
    <property type="match status" value="1"/>
</dbReference>
<dbReference type="Gene3D" id="3.40.50.150">
    <property type="entry name" value="Vaccinia Virus protein VP39"/>
    <property type="match status" value="1"/>
</dbReference>
<dbReference type="InterPro" id="IPR023095">
    <property type="entry name" value="Ade_MeTrfase_dom_2"/>
</dbReference>
<dbReference type="PANTHER" id="PTHR30481:SF3">
    <property type="entry name" value="DNA ADENINE METHYLASE"/>
    <property type="match status" value="1"/>
</dbReference>
<dbReference type="AlphaFoldDB" id="A0A381RM65"/>
<dbReference type="PRINTS" id="PR00505">
    <property type="entry name" value="D12N6MTFRASE"/>
</dbReference>
<dbReference type="InterPro" id="IPR029063">
    <property type="entry name" value="SAM-dependent_MTases_sf"/>
</dbReference>
<comment type="similarity">
    <text evidence="1">Belongs to the N(4)/N(6)-methyltransferase family.</text>
</comment>
<sequence>MPPVTFASDPKSPPLKWAGGKRWQVPQLRPLWTDHTQCRLVEPFCGGLAVTLGLKPRRALLNDVNPHLMNFYRWLKKGLKCEITMKNDAALFTVHRTRFNALLRDGKSHTREAASLFYYLNRTGYNGLCRFNRRDEFNVPFGRYKTIHYTHDFLTYRKVFDHWKLTSEDFSDLALQPTDFVYADPPYDVQFTAYAKEGFTWDDQVRTAEWLVEHPGPVILVNQATRRICALYRRLDYTIRYLDAPRRISSNGDRTPVREILATRNLT</sequence>
<accession>A0A381RM65</accession>
<gene>
    <name evidence="7" type="ORF">METZ01_LOCUS44933</name>
</gene>
<dbReference type="GO" id="GO:1904047">
    <property type="term" value="F:S-adenosyl-L-methionine binding"/>
    <property type="evidence" value="ECO:0007669"/>
    <property type="project" value="TreeGrafter"/>
</dbReference>
<evidence type="ECO:0000256" key="1">
    <source>
        <dbReference type="ARBA" id="ARBA00006594"/>
    </source>
</evidence>
<dbReference type="NCBIfam" id="TIGR00571">
    <property type="entry name" value="dam"/>
    <property type="match status" value="1"/>
</dbReference>
<dbReference type="InterPro" id="IPR012327">
    <property type="entry name" value="MeTrfase_D12"/>
</dbReference>
<evidence type="ECO:0000256" key="4">
    <source>
        <dbReference type="ARBA" id="ARBA00022679"/>
    </source>
</evidence>
<reference evidence="7" key="1">
    <citation type="submission" date="2018-05" db="EMBL/GenBank/DDBJ databases">
        <authorList>
            <person name="Lanie J.A."/>
            <person name="Ng W.-L."/>
            <person name="Kazmierczak K.M."/>
            <person name="Andrzejewski T.M."/>
            <person name="Davidsen T.M."/>
            <person name="Wayne K.J."/>
            <person name="Tettelin H."/>
            <person name="Glass J.I."/>
            <person name="Rusch D."/>
            <person name="Podicherti R."/>
            <person name="Tsui H.-C.T."/>
            <person name="Winkler M.E."/>
        </authorList>
    </citation>
    <scope>NUCLEOTIDE SEQUENCE</scope>
</reference>
<keyword evidence="3" id="KW-0489">Methyltransferase</keyword>
<dbReference type="GO" id="GO:0006298">
    <property type="term" value="P:mismatch repair"/>
    <property type="evidence" value="ECO:0007669"/>
    <property type="project" value="TreeGrafter"/>
</dbReference>
<dbReference type="PANTHER" id="PTHR30481">
    <property type="entry name" value="DNA ADENINE METHYLASE"/>
    <property type="match status" value="1"/>
</dbReference>
<name>A0A381RM65_9ZZZZ</name>
<evidence type="ECO:0000256" key="3">
    <source>
        <dbReference type="ARBA" id="ARBA00022603"/>
    </source>
</evidence>
<evidence type="ECO:0000313" key="7">
    <source>
        <dbReference type="EMBL" id="SUZ92079.1"/>
    </source>
</evidence>
<proteinExistence type="inferred from homology"/>
<dbReference type="InterPro" id="IPR002052">
    <property type="entry name" value="DNA_methylase_N6_adenine_CS"/>
</dbReference>